<dbReference type="CDD" id="cd06849">
    <property type="entry name" value="lipoyl_domain"/>
    <property type="match status" value="1"/>
</dbReference>
<dbReference type="PROSITE" id="PS50968">
    <property type="entry name" value="BIOTINYL_LIPOYL"/>
    <property type="match status" value="1"/>
</dbReference>
<evidence type="ECO:0000259" key="9">
    <source>
        <dbReference type="PROSITE" id="PS50968"/>
    </source>
</evidence>
<dbReference type="Gene3D" id="2.40.50.100">
    <property type="match status" value="1"/>
</dbReference>
<dbReference type="GO" id="GO:0031405">
    <property type="term" value="F:lipoic acid binding"/>
    <property type="evidence" value="ECO:0007669"/>
    <property type="project" value="TreeGrafter"/>
</dbReference>
<evidence type="ECO:0000256" key="1">
    <source>
        <dbReference type="ARBA" id="ARBA00001938"/>
    </source>
</evidence>
<keyword evidence="5" id="KW-0012">Acyltransferase</keyword>
<gene>
    <name evidence="10" type="ORF">TGEB3V08_LOCUS8373</name>
</gene>
<evidence type="ECO:0000256" key="6">
    <source>
        <dbReference type="ARBA" id="ARBA00038880"/>
    </source>
</evidence>
<dbReference type="InterPro" id="IPR050743">
    <property type="entry name" value="2-oxoacid_DH_E2_comp"/>
</dbReference>
<evidence type="ECO:0000256" key="2">
    <source>
        <dbReference type="ARBA" id="ARBA00022679"/>
    </source>
</evidence>
<dbReference type="GO" id="GO:0016407">
    <property type="term" value="F:acetyltransferase activity"/>
    <property type="evidence" value="ECO:0007669"/>
    <property type="project" value="TreeGrafter"/>
</dbReference>
<keyword evidence="4" id="KW-0809">Transit peptide</keyword>
<proteinExistence type="predicted"/>
<evidence type="ECO:0000313" key="10">
    <source>
        <dbReference type="EMBL" id="CAD7602513.1"/>
    </source>
</evidence>
<accession>A0A7R9K3G2</accession>
<evidence type="ECO:0000256" key="8">
    <source>
        <dbReference type="ARBA" id="ARBA00042008"/>
    </source>
</evidence>
<evidence type="ECO:0000256" key="3">
    <source>
        <dbReference type="ARBA" id="ARBA00022823"/>
    </source>
</evidence>
<dbReference type="SUPFAM" id="SSF51230">
    <property type="entry name" value="Single hybrid motif"/>
    <property type="match status" value="1"/>
</dbReference>
<dbReference type="InterPro" id="IPR011053">
    <property type="entry name" value="Single_hybrid_motif"/>
</dbReference>
<dbReference type="InterPro" id="IPR003016">
    <property type="entry name" value="2-oxoA_DH_lipoyl-BS"/>
</dbReference>
<protein>
    <recommendedName>
        <fullName evidence="7">Lipoamide acyltransferase component of branched-chain alpha-keto acid dehydrogenase complex, mitochondrial</fullName>
        <ecNumber evidence="6">2.3.1.168</ecNumber>
    </recommendedName>
    <alternativeName>
        <fullName evidence="8">Branched-chain alpha-keto acid dehydrogenase complex component E2</fullName>
    </alternativeName>
</protein>
<keyword evidence="3" id="KW-0450">Lipoyl</keyword>
<dbReference type="GO" id="GO:0043754">
    <property type="term" value="F:dihydrolipoamide branched chain acyltransferase activity"/>
    <property type="evidence" value="ECO:0007669"/>
    <property type="project" value="UniProtKB-EC"/>
</dbReference>
<name>A0A7R9K3G2_TIMGE</name>
<reference evidence="10" key="1">
    <citation type="submission" date="2020-11" db="EMBL/GenBank/DDBJ databases">
        <authorList>
            <person name="Tran Van P."/>
        </authorList>
    </citation>
    <scope>NUCLEOTIDE SEQUENCE</scope>
</reference>
<feature type="domain" description="Lipoyl-binding" evidence="9">
    <location>
        <begin position="335"/>
        <end position="415"/>
    </location>
</feature>
<dbReference type="Pfam" id="PF00364">
    <property type="entry name" value="Biotin_lipoyl"/>
    <property type="match status" value="1"/>
</dbReference>
<dbReference type="AlphaFoldDB" id="A0A7R9K3G2"/>
<evidence type="ECO:0000256" key="7">
    <source>
        <dbReference type="ARBA" id="ARBA00039275"/>
    </source>
</evidence>
<sequence>MTISSITVIYDRIIYDRIIYDHIIYHRIIYHRIIYDRIIYDRNIYDRIIYDRNIYDRIIYDRIIFDHITHDRIIYDRIIYDRIIYDRNIYDRNIYDRIIYDRIIYDRNIYDRIIYDRIIYDRIIYDRIIYARIICFSGPKVLKSKKKDIARTKTSVSSVHMRIVLAPWVTASLVCTIIRPSASSKEVQNEQNSEEGSLNSKQEAKTGMLDSVQNAFSPTVPLLLQKNEQSGNCDLVNLSGFCNVRHFQNTREARRLINTACSLRMPGRVEYDVPVLDGGQEAHQHRVFAKDTGKSGARCSGARWLSMPMDGSGWLQGSLITCFPSSTLAGQLKALTRPSLPHNLFALNTYQLPDYFGAIRFVKVGDKVSQFDNICEVQSDKASVTITSRFDGVIKKLYYDVDDTAYVGKPLVDLAVSNHSGMFILTCLG</sequence>
<evidence type="ECO:0000256" key="4">
    <source>
        <dbReference type="ARBA" id="ARBA00022946"/>
    </source>
</evidence>
<dbReference type="PROSITE" id="PS00189">
    <property type="entry name" value="LIPOYL"/>
    <property type="match status" value="1"/>
</dbReference>
<comment type="cofactor">
    <cofactor evidence="1">
        <name>(R)-lipoate</name>
        <dbReference type="ChEBI" id="CHEBI:83088"/>
    </cofactor>
</comment>
<organism evidence="10">
    <name type="scientific">Timema genevievae</name>
    <name type="common">Walking stick</name>
    <dbReference type="NCBI Taxonomy" id="629358"/>
    <lineage>
        <taxon>Eukaryota</taxon>
        <taxon>Metazoa</taxon>
        <taxon>Ecdysozoa</taxon>
        <taxon>Arthropoda</taxon>
        <taxon>Hexapoda</taxon>
        <taxon>Insecta</taxon>
        <taxon>Pterygota</taxon>
        <taxon>Neoptera</taxon>
        <taxon>Polyneoptera</taxon>
        <taxon>Phasmatodea</taxon>
        <taxon>Timematodea</taxon>
        <taxon>Timematoidea</taxon>
        <taxon>Timematidae</taxon>
        <taxon>Timema</taxon>
    </lineage>
</organism>
<dbReference type="EC" id="2.3.1.168" evidence="6"/>
<dbReference type="EMBL" id="OE843206">
    <property type="protein sequence ID" value="CAD7602513.1"/>
    <property type="molecule type" value="Genomic_DNA"/>
</dbReference>
<dbReference type="PANTHER" id="PTHR43178">
    <property type="entry name" value="DIHYDROLIPOAMIDE ACETYLTRANSFERASE COMPONENT OF PYRUVATE DEHYDROGENASE COMPLEX"/>
    <property type="match status" value="1"/>
</dbReference>
<dbReference type="InterPro" id="IPR000089">
    <property type="entry name" value="Biotin_lipoyl"/>
</dbReference>
<evidence type="ECO:0000256" key="5">
    <source>
        <dbReference type="ARBA" id="ARBA00023315"/>
    </source>
</evidence>
<dbReference type="PANTHER" id="PTHR43178:SF5">
    <property type="entry name" value="LIPOAMIDE ACYLTRANSFERASE COMPONENT OF BRANCHED-CHAIN ALPHA-KETO ACID DEHYDROGENASE COMPLEX, MITOCHONDRIAL"/>
    <property type="match status" value="1"/>
</dbReference>
<keyword evidence="2" id="KW-0808">Transferase</keyword>
<dbReference type="GO" id="GO:0005739">
    <property type="term" value="C:mitochondrion"/>
    <property type="evidence" value="ECO:0007669"/>
    <property type="project" value="TreeGrafter"/>
</dbReference>